<dbReference type="Proteomes" id="UP001176883">
    <property type="component" value="Unassembled WGS sequence"/>
</dbReference>
<dbReference type="InterPro" id="IPR011658">
    <property type="entry name" value="PA14_dom"/>
</dbReference>
<dbReference type="Pfam" id="PF07691">
    <property type="entry name" value="PA14"/>
    <property type="match status" value="1"/>
</dbReference>
<dbReference type="Pfam" id="PF13287">
    <property type="entry name" value="Fn3_assoc"/>
    <property type="match status" value="1"/>
</dbReference>
<dbReference type="SUPFAM" id="SSF55545">
    <property type="entry name" value="beta-N-acetylhexosaminidase-like domain"/>
    <property type="match status" value="1"/>
</dbReference>
<dbReference type="CDD" id="cd06563">
    <property type="entry name" value="GH20_chitobiase-like"/>
    <property type="match status" value="1"/>
</dbReference>
<evidence type="ECO:0000256" key="1">
    <source>
        <dbReference type="ARBA" id="ARBA00001231"/>
    </source>
</evidence>
<dbReference type="Gene3D" id="3.90.182.10">
    <property type="entry name" value="Toxin - Anthrax Protective Antigen,domain 1"/>
    <property type="match status" value="1"/>
</dbReference>
<name>A0ABT8WFX7_9FLAO</name>
<keyword evidence="6" id="KW-0732">Signal</keyword>
<dbReference type="InterPro" id="IPR025705">
    <property type="entry name" value="Beta_hexosaminidase_sua/sub"/>
</dbReference>
<feature type="signal peptide" evidence="6">
    <location>
        <begin position="1"/>
        <end position="18"/>
    </location>
</feature>
<comment type="catalytic activity">
    <reaction evidence="1">
        <text>Hydrolysis of terminal non-reducing N-acetyl-D-hexosamine residues in N-acetyl-beta-D-hexosaminides.</text>
        <dbReference type="EC" id="3.2.1.52"/>
    </reaction>
</comment>
<comment type="caution">
    <text evidence="8">The sequence shown here is derived from an EMBL/GenBank/DDBJ whole genome shotgun (WGS) entry which is preliminary data.</text>
</comment>
<dbReference type="EMBL" id="JAUOEK010000178">
    <property type="protein sequence ID" value="MDO5971919.1"/>
    <property type="molecule type" value="Genomic_DNA"/>
</dbReference>
<dbReference type="InterPro" id="IPR015883">
    <property type="entry name" value="Glyco_hydro_20_cat"/>
</dbReference>
<keyword evidence="5" id="KW-0326">Glycosidase</keyword>
<evidence type="ECO:0000313" key="9">
    <source>
        <dbReference type="Proteomes" id="UP001176883"/>
    </source>
</evidence>
<dbReference type="InterPro" id="IPR026876">
    <property type="entry name" value="Fn3_assoc_repeat"/>
</dbReference>
<dbReference type="InterPro" id="IPR029018">
    <property type="entry name" value="Hex-like_dom2"/>
</dbReference>
<proteinExistence type="inferred from homology"/>
<protein>
    <recommendedName>
        <fullName evidence="3">beta-N-acetylhexosaminidase</fullName>
        <ecNumber evidence="3">3.2.1.52</ecNumber>
    </recommendedName>
</protein>
<dbReference type="Gene3D" id="3.30.379.10">
    <property type="entry name" value="Chitobiase/beta-hexosaminidase domain 2-like"/>
    <property type="match status" value="1"/>
</dbReference>
<dbReference type="PANTHER" id="PTHR22600:SF57">
    <property type="entry name" value="BETA-N-ACETYLHEXOSAMINIDASE"/>
    <property type="match status" value="1"/>
</dbReference>
<feature type="domain" description="PA14" evidence="7">
    <location>
        <begin position="627"/>
        <end position="763"/>
    </location>
</feature>
<dbReference type="InterPro" id="IPR037524">
    <property type="entry name" value="PA14/GLEYA"/>
</dbReference>
<gene>
    <name evidence="8" type="ORF">Q4Q35_19125</name>
</gene>
<dbReference type="PROSITE" id="PS51257">
    <property type="entry name" value="PROKAR_LIPOPROTEIN"/>
    <property type="match status" value="1"/>
</dbReference>
<dbReference type="InterPro" id="IPR015882">
    <property type="entry name" value="HEX_bac_N"/>
</dbReference>
<dbReference type="EC" id="3.2.1.52" evidence="3"/>
<reference evidence="8" key="1">
    <citation type="submission" date="2023-07" db="EMBL/GenBank/DDBJ databases">
        <title>Two novel species in the genus Flavivirga.</title>
        <authorList>
            <person name="Kwon K."/>
        </authorList>
    </citation>
    <scope>NUCLEOTIDE SEQUENCE</scope>
    <source>
        <strain evidence="8">KCTC 52353</strain>
    </source>
</reference>
<dbReference type="PROSITE" id="PS51820">
    <property type="entry name" value="PA14"/>
    <property type="match status" value="1"/>
</dbReference>
<dbReference type="SUPFAM" id="SSF51445">
    <property type="entry name" value="(Trans)glycosidases"/>
    <property type="match status" value="1"/>
</dbReference>
<evidence type="ECO:0000256" key="2">
    <source>
        <dbReference type="ARBA" id="ARBA00006285"/>
    </source>
</evidence>
<dbReference type="SMART" id="SM00758">
    <property type="entry name" value="PA14"/>
    <property type="match status" value="1"/>
</dbReference>
<accession>A0ABT8WFX7</accession>
<evidence type="ECO:0000256" key="6">
    <source>
        <dbReference type="SAM" id="SignalP"/>
    </source>
</evidence>
<dbReference type="PRINTS" id="PR00738">
    <property type="entry name" value="GLHYDRLASE20"/>
</dbReference>
<dbReference type="InterPro" id="IPR017853">
    <property type="entry name" value="GH"/>
</dbReference>
<dbReference type="PANTHER" id="PTHR22600">
    <property type="entry name" value="BETA-HEXOSAMINIDASE"/>
    <property type="match status" value="1"/>
</dbReference>
<keyword evidence="9" id="KW-1185">Reference proteome</keyword>
<sequence length="766" mass="88486">MKKYITLLLITVFLVSCSNPNPTFKQEDIAIIPKPATLELKESSYQFKSATNIVVQDKSQEKAANYLIGLFEKSAGYKLEISNIKTDEGVVFETIEGLKSEAYQLEITPKQVQIKASGESGFFNAVQTIRQLLPPEIESKEITSTKWFVPCVLIEDEPRFSWRGMHMDFSRHFFNIDEVKDFLDYMALYKLNTYHMHLTDDQGWRIEIKKYPLLTEKGAWRIPNNQDTICMNRAEENKLYTIDESNFKNIDGERKYGGFFTQDQIKEIIAYAEERNITVIPEIDMPGHFKSAIDNYPFLSCNEESGWDTVFTYPSCLGKETTYEFMKNILDEVVALFPSKYIHIGGDEVNIASWKECSHCQKEIKKHGLKDEHELQSHFNRDIEQFLQSKGKQLMGWDEIVTGGLTKDATIMWWRGWRPKAPKIAAENGNNIVVTTTDAYYFDYLNEGNSLEKIYNYEPVPKSFTPKETKQVLGLQANLWSEWIPSFKRLQYQAFPRMLAVSENGWAEKENKSFEAFNKRVEKQYDRLDVLGVYYYIPAVEGLEKKIALVDSTLVNLNLKYPLDGVEIYYTFDGNIPTKNSLKYNKPFLVKDTGTIKARAYRGDMFNDLKTNKVERKIYKVALDIVPENNGLKRWITKGKYKKVEDIKSPVSKDWIKVDSIALGTFKEQTRFSMIYEGYFKAEKDAIYEFETKSDGGSLLYIGGEQIVNNGGYHGPRKRYGKVALKKGWHPISIRYKPSSNPRMINVWYALQGENLQSINSSVTGF</sequence>
<evidence type="ECO:0000256" key="3">
    <source>
        <dbReference type="ARBA" id="ARBA00012663"/>
    </source>
</evidence>
<dbReference type="Gene3D" id="3.20.20.80">
    <property type="entry name" value="Glycosidases"/>
    <property type="match status" value="1"/>
</dbReference>
<organism evidence="8 9">
    <name type="scientific">Flavivirga aquimarina</name>
    <dbReference type="NCBI Taxonomy" id="2027862"/>
    <lineage>
        <taxon>Bacteria</taxon>
        <taxon>Pseudomonadati</taxon>
        <taxon>Bacteroidota</taxon>
        <taxon>Flavobacteriia</taxon>
        <taxon>Flavobacteriales</taxon>
        <taxon>Flavobacteriaceae</taxon>
        <taxon>Flavivirga</taxon>
    </lineage>
</organism>
<keyword evidence="4" id="KW-0378">Hydrolase</keyword>
<evidence type="ECO:0000259" key="7">
    <source>
        <dbReference type="PROSITE" id="PS51820"/>
    </source>
</evidence>
<feature type="chain" id="PRO_5046038054" description="beta-N-acetylhexosaminidase" evidence="6">
    <location>
        <begin position="19"/>
        <end position="766"/>
    </location>
</feature>
<evidence type="ECO:0000256" key="5">
    <source>
        <dbReference type="ARBA" id="ARBA00023295"/>
    </source>
</evidence>
<dbReference type="SUPFAM" id="SSF56988">
    <property type="entry name" value="Anthrax protective antigen"/>
    <property type="match status" value="1"/>
</dbReference>
<dbReference type="Pfam" id="PF02838">
    <property type="entry name" value="Glyco_hydro_20b"/>
    <property type="match status" value="1"/>
</dbReference>
<dbReference type="RefSeq" id="WP_303279634.1">
    <property type="nucleotide sequence ID" value="NZ_JAUOEK010000178.1"/>
</dbReference>
<dbReference type="Pfam" id="PF00728">
    <property type="entry name" value="Glyco_hydro_20"/>
    <property type="match status" value="1"/>
</dbReference>
<evidence type="ECO:0000313" key="8">
    <source>
        <dbReference type="EMBL" id="MDO5971919.1"/>
    </source>
</evidence>
<evidence type="ECO:0000256" key="4">
    <source>
        <dbReference type="ARBA" id="ARBA00022801"/>
    </source>
</evidence>
<comment type="similarity">
    <text evidence="2">Belongs to the glycosyl hydrolase 20 family.</text>
</comment>